<keyword evidence="2" id="KW-1185">Reference proteome</keyword>
<dbReference type="AlphaFoldDB" id="A0A261XSI3"/>
<proteinExistence type="predicted"/>
<gene>
    <name evidence="1" type="ORF">BZG36_05763</name>
</gene>
<dbReference type="Proteomes" id="UP000242875">
    <property type="component" value="Unassembled WGS sequence"/>
</dbReference>
<evidence type="ECO:0000313" key="1">
    <source>
        <dbReference type="EMBL" id="OZJ01341.1"/>
    </source>
</evidence>
<protein>
    <submittedName>
        <fullName evidence="1">Uncharacterized protein</fullName>
    </submittedName>
</protein>
<evidence type="ECO:0000313" key="2">
    <source>
        <dbReference type="Proteomes" id="UP000242875"/>
    </source>
</evidence>
<name>A0A261XSI3_9FUNG</name>
<dbReference type="EMBL" id="MVBO01000521">
    <property type="protein sequence ID" value="OZJ01341.1"/>
    <property type="molecule type" value="Genomic_DNA"/>
</dbReference>
<feature type="non-terminal residue" evidence="1">
    <location>
        <position position="1"/>
    </location>
</feature>
<organism evidence="1 2">
    <name type="scientific">Bifiguratus adelaidae</name>
    <dbReference type="NCBI Taxonomy" id="1938954"/>
    <lineage>
        <taxon>Eukaryota</taxon>
        <taxon>Fungi</taxon>
        <taxon>Fungi incertae sedis</taxon>
        <taxon>Mucoromycota</taxon>
        <taxon>Mucoromycotina</taxon>
        <taxon>Endogonomycetes</taxon>
        <taxon>Endogonales</taxon>
        <taxon>Endogonales incertae sedis</taxon>
        <taxon>Bifiguratus</taxon>
    </lineage>
</organism>
<reference evidence="1 2" key="1">
    <citation type="journal article" date="2017" name="Mycologia">
        <title>Bifiguratus adelaidae, gen. et sp. nov., a new member of Mucoromycotina in endophytic and soil-dwelling habitats.</title>
        <authorList>
            <person name="Torres-Cruz T.J."/>
            <person name="Billingsley Tobias T.L."/>
            <person name="Almatruk M."/>
            <person name="Hesse C."/>
            <person name="Kuske C.R."/>
            <person name="Desiro A."/>
            <person name="Benucci G.M."/>
            <person name="Bonito G."/>
            <person name="Stajich J.E."/>
            <person name="Dunlap C."/>
            <person name="Arnold A.E."/>
            <person name="Porras-Alfaro A."/>
        </authorList>
    </citation>
    <scope>NUCLEOTIDE SEQUENCE [LARGE SCALE GENOMIC DNA]</scope>
    <source>
        <strain evidence="1 2">AZ0501</strain>
    </source>
</reference>
<accession>A0A261XSI3</accession>
<comment type="caution">
    <text evidence="1">The sequence shown here is derived from an EMBL/GenBank/DDBJ whole genome shotgun (WGS) entry which is preliminary data.</text>
</comment>
<feature type="non-terminal residue" evidence="1">
    <location>
        <position position="92"/>
    </location>
</feature>
<sequence>DMNWNHSLGRWQKTRLTKRRHIPNLMNLMALLSIKVPQLYRHHLKQPPDNLTIPMAAIACQPKGQSTRLALRFVVIVAYRVRWKGWPASVKG</sequence>